<dbReference type="Proteomes" id="UP000242715">
    <property type="component" value="Unassembled WGS sequence"/>
</dbReference>
<gene>
    <name evidence="2" type="ORF">TSUD_273380</name>
</gene>
<dbReference type="Pfam" id="PF00106">
    <property type="entry name" value="adh_short"/>
    <property type="match status" value="1"/>
</dbReference>
<dbReference type="EMBL" id="DF973207">
    <property type="protein sequence ID" value="GAU20003.1"/>
    <property type="molecule type" value="Genomic_DNA"/>
</dbReference>
<dbReference type="Gene3D" id="3.40.50.720">
    <property type="entry name" value="NAD(P)-binding Rossmann-like Domain"/>
    <property type="match status" value="1"/>
</dbReference>
<dbReference type="OrthoDB" id="294295at2759"/>
<comment type="similarity">
    <text evidence="1">Belongs to the short-chain dehydrogenases/reductases (SDR) family.</text>
</comment>
<dbReference type="PANTHER" id="PTHR42820">
    <property type="entry name" value="SHORT-CHAIN DEHYDROGENASE REDUCTASE"/>
    <property type="match status" value="1"/>
</dbReference>
<name>A0A2Z6MCX3_TRISU</name>
<sequence length="118" mass="12669">MATLPLASAALRRLEGKVALITGGASGIGEATARLFSNHGAQVVIADIEDDIGHSVCNDLHKSSASYVHCDVTKEKDIENAVNTTISKYANVCAYGKMPQNFNDSRRPSMMNIDFEVL</sequence>
<keyword evidence="3" id="KW-1185">Reference proteome</keyword>
<evidence type="ECO:0000313" key="3">
    <source>
        <dbReference type="Proteomes" id="UP000242715"/>
    </source>
</evidence>
<proteinExistence type="inferred from homology"/>
<dbReference type="PANTHER" id="PTHR42820:SF1">
    <property type="entry name" value="SHORT-CHAIN DEHYDROGENASE_REDUCTASE FAMILY PROTEIN"/>
    <property type="match status" value="1"/>
</dbReference>
<dbReference type="InterPro" id="IPR036291">
    <property type="entry name" value="NAD(P)-bd_dom_sf"/>
</dbReference>
<protein>
    <submittedName>
        <fullName evidence="2">Uncharacterized protein</fullName>
    </submittedName>
</protein>
<dbReference type="InterPro" id="IPR002347">
    <property type="entry name" value="SDR_fam"/>
</dbReference>
<evidence type="ECO:0000256" key="1">
    <source>
        <dbReference type="ARBA" id="ARBA00006484"/>
    </source>
</evidence>
<reference evidence="3" key="1">
    <citation type="journal article" date="2017" name="Front. Plant Sci.">
        <title>Climate Clever Clovers: New Paradigm to Reduce the Environmental Footprint of Ruminants by Breeding Low Methanogenic Forages Utilizing Haplotype Variation.</title>
        <authorList>
            <person name="Kaur P."/>
            <person name="Appels R."/>
            <person name="Bayer P.E."/>
            <person name="Keeble-Gagnere G."/>
            <person name="Wang J."/>
            <person name="Hirakawa H."/>
            <person name="Shirasawa K."/>
            <person name="Vercoe P."/>
            <person name="Stefanova K."/>
            <person name="Durmic Z."/>
            <person name="Nichols P."/>
            <person name="Revell C."/>
            <person name="Isobe S.N."/>
            <person name="Edwards D."/>
            <person name="Erskine W."/>
        </authorList>
    </citation>
    <scope>NUCLEOTIDE SEQUENCE [LARGE SCALE GENOMIC DNA]</scope>
    <source>
        <strain evidence="3">cv. Daliak</strain>
    </source>
</reference>
<evidence type="ECO:0000313" key="2">
    <source>
        <dbReference type="EMBL" id="GAU20003.1"/>
    </source>
</evidence>
<dbReference type="SUPFAM" id="SSF51735">
    <property type="entry name" value="NAD(P)-binding Rossmann-fold domains"/>
    <property type="match status" value="1"/>
</dbReference>
<dbReference type="AlphaFoldDB" id="A0A2Z6MCX3"/>
<organism evidence="2 3">
    <name type="scientific">Trifolium subterraneum</name>
    <name type="common">Subterranean clover</name>
    <dbReference type="NCBI Taxonomy" id="3900"/>
    <lineage>
        <taxon>Eukaryota</taxon>
        <taxon>Viridiplantae</taxon>
        <taxon>Streptophyta</taxon>
        <taxon>Embryophyta</taxon>
        <taxon>Tracheophyta</taxon>
        <taxon>Spermatophyta</taxon>
        <taxon>Magnoliopsida</taxon>
        <taxon>eudicotyledons</taxon>
        <taxon>Gunneridae</taxon>
        <taxon>Pentapetalae</taxon>
        <taxon>rosids</taxon>
        <taxon>fabids</taxon>
        <taxon>Fabales</taxon>
        <taxon>Fabaceae</taxon>
        <taxon>Papilionoideae</taxon>
        <taxon>50 kb inversion clade</taxon>
        <taxon>NPAAA clade</taxon>
        <taxon>Hologalegina</taxon>
        <taxon>IRL clade</taxon>
        <taxon>Trifolieae</taxon>
        <taxon>Trifolium</taxon>
    </lineage>
</organism>
<accession>A0A2Z6MCX3</accession>